<reference evidence="1 2" key="1">
    <citation type="submission" date="2021-05" db="EMBL/GenBank/DDBJ databases">
        <title>Kineosporia and Streptomyces sp. nov. two new marine actinobacteria isolated from Coral.</title>
        <authorList>
            <person name="Buangrab K."/>
            <person name="Sutthacheep M."/>
            <person name="Yeemin T."/>
            <person name="Harunari E."/>
            <person name="Igarashi Y."/>
            <person name="Kanchanasin P."/>
            <person name="Tanasupawat S."/>
            <person name="Phongsopitanun W."/>
        </authorList>
    </citation>
    <scope>NUCLEOTIDE SEQUENCE [LARGE SCALE GENOMIC DNA]</scope>
    <source>
        <strain evidence="1 2">J2-2</strain>
    </source>
</reference>
<dbReference type="InterPro" id="IPR016084">
    <property type="entry name" value="Haem_Oase-like_multi-hlx"/>
</dbReference>
<name>A0ABS5TLC7_9ACTN</name>
<comment type="caution">
    <text evidence="1">The sequence shown here is derived from an EMBL/GenBank/DDBJ whole genome shotgun (WGS) entry which is preliminary data.</text>
</comment>
<keyword evidence="2" id="KW-1185">Reference proteome</keyword>
<protein>
    <submittedName>
        <fullName evidence="1">Biliverdin-producing heme oxygenase</fullName>
    </submittedName>
</protein>
<organism evidence="1 2">
    <name type="scientific">Kineosporia corallincola</name>
    <dbReference type="NCBI Taxonomy" id="2835133"/>
    <lineage>
        <taxon>Bacteria</taxon>
        <taxon>Bacillati</taxon>
        <taxon>Actinomycetota</taxon>
        <taxon>Actinomycetes</taxon>
        <taxon>Kineosporiales</taxon>
        <taxon>Kineosporiaceae</taxon>
        <taxon>Kineosporia</taxon>
    </lineage>
</organism>
<dbReference type="SUPFAM" id="SSF48613">
    <property type="entry name" value="Heme oxygenase-like"/>
    <property type="match status" value="1"/>
</dbReference>
<dbReference type="Proteomes" id="UP001197247">
    <property type="component" value="Unassembled WGS sequence"/>
</dbReference>
<gene>
    <name evidence="1" type="ORF">KIH74_23370</name>
</gene>
<dbReference type="Gene3D" id="1.20.910.10">
    <property type="entry name" value="Heme oxygenase-like"/>
    <property type="match status" value="1"/>
</dbReference>
<proteinExistence type="predicted"/>
<evidence type="ECO:0000313" key="2">
    <source>
        <dbReference type="Proteomes" id="UP001197247"/>
    </source>
</evidence>
<sequence>MTDEPGGRKPGQGVETLRAATREAHGRLDRLVDLRTWDATRHRWWLQRMLGLHEPLEHDLAGLPAGQAPDLAARRRSPAIAADLRQLGLTEAEVRSLPRSPLPPRARERGRALGQLYVLDGSALGGAVIATHAIANGVPAQACTSLAHSRQRITVWHETRRLIDDLGPGELDEAVRAAVELFAVFEAWLHTPAPAGAVR</sequence>
<dbReference type="EMBL" id="JAHBAY010000010">
    <property type="protein sequence ID" value="MBT0771901.1"/>
    <property type="molecule type" value="Genomic_DNA"/>
</dbReference>
<evidence type="ECO:0000313" key="1">
    <source>
        <dbReference type="EMBL" id="MBT0771901.1"/>
    </source>
</evidence>
<accession>A0ABS5TLC7</accession>
<dbReference type="RefSeq" id="WP_214158267.1">
    <property type="nucleotide sequence ID" value="NZ_JAHBAY010000010.1"/>
</dbReference>
<dbReference type="CDD" id="cd19166">
    <property type="entry name" value="HemeO-bac"/>
    <property type="match status" value="1"/>
</dbReference>